<dbReference type="PROSITE" id="PS51257">
    <property type="entry name" value="PROKAR_LIPOPROTEIN"/>
    <property type="match status" value="1"/>
</dbReference>
<protein>
    <submittedName>
        <fullName evidence="1">Uncharacterized protein</fullName>
    </submittedName>
</protein>
<evidence type="ECO:0000313" key="2">
    <source>
        <dbReference type="Proteomes" id="UP001066276"/>
    </source>
</evidence>
<comment type="caution">
    <text evidence="1">The sequence shown here is derived from an EMBL/GenBank/DDBJ whole genome shotgun (WGS) entry which is preliminary data.</text>
</comment>
<evidence type="ECO:0000313" key="1">
    <source>
        <dbReference type="EMBL" id="KAJ1136055.1"/>
    </source>
</evidence>
<proteinExistence type="predicted"/>
<accession>A0AAV7QD11</accession>
<sequence length="112" mass="12631">MSLRFALLGLVLAKRPVAIHWLQTAATTACRWLLDLQDLGVAEERKLMMERIDEHAEVDLERWAAMLDCLTEMVLPSSNIQTPQGEVDVAGSVSGDPTHCRRKECHMWLSSE</sequence>
<gene>
    <name evidence="1" type="ORF">NDU88_002479</name>
</gene>
<keyword evidence="2" id="KW-1185">Reference proteome</keyword>
<organism evidence="1 2">
    <name type="scientific">Pleurodeles waltl</name>
    <name type="common">Iberian ribbed newt</name>
    <dbReference type="NCBI Taxonomy" id="8319"/>
    <lineage>
        <taxon>Eukaryota</taxon>
        <taxon>Metazoa</taxon>
        <taxon>Chordata</taxon>
        <taxon>Craniata</taxon>
        <taxon>Vertebrata</taxon>
        <taxon>Euteleostomi</taxon>
        <taxon>Amphibia</taxon>
        <taxon>Batrachia</taxon>
        <taxon>Caudata</taxon>
        <taxon>Salamandroidea</taxon>
        <taxon>Salamandridae</taxon>
        <taxon>Pleurodelinae</taxon>
        <taxon>Pleurodeles</taxon>
    </lineage>
</organism>
<dbReference type="AlphaFoldDB" id="A0AAV7QD11"/>
<reference evidence="1" key="1">
    <citation type="journal article" date="2022" name="bioRxiv">
        <title>Sequencing and chromosome-scale assembly of the giantPleurodeles waltlgenome.</title>
        <authorList>
            <person name="Brown T."/>
            <person name="Elewa A."/>
            <person name="Iarovenko S."/>
            <person name="Subramanian E."/>
            <person name="Araus A.J."/>
            <person name="Petzold A."/>
            <person name="Susuki M."/>
            <person name="Suzuki K.-i.T."/>
            <person name="Hayashi T."/>
            <person name="Toyoda A."/>
            <person name="Oliveira C."/>
            <person name="Osipova E."/>
            <person name="Leigh N.D."/>
            <person name="Simon A."/>
            <person name="Yun M.H."/>
        </authorList>
    </citation>
    <scope>NUCLEOTIDE SEQUENCE</scope>
    <source>
        <strain evidence="1">20211129_DDA</strain>
        <tissue evidence="1">Liver</tissue>
    </source>
</reference>
<dbReference type="EMBL" id="JANPWB010000010">
    <property type="protein sequence ID" value="KAJ1136055.1"/>
    <property type="molecule type" value="Genomic_DNA"/>
</dbReference>
<name>A0AAV7QD11_PLEWA</name>
<dbReference type="Proteomes" id="UP001066276">
    <property type="component" value="Chromosome 6"/>
</dbReference>